<dbReference type="Proteomes" id="UP000473905">
    <property type="component" value="Unassembled WGS sequence"/>
</dbReference>
<dbReference type="Proteomes" id="UP000365824">
    <property type="component" value="Unassembled WGS sequence"/>
</dbReference>
<dbReference type="GeneID" id="69483672"/>
<keyword evidence="5 7" id="KW-0472">Membrane</keyword>
<evidence type="ECO:0000256" key="5">
    <source>
        <dbReference type="ARBA" id="ARBA00023136"/>
    </source>
</evidence>
<dbReference type="InterPro" id="IPR023997">
    <property type="entry name" value="TonB-dep_OMP_SusC/RagA_CS"/>
</dbReference>
<keyword evidence="2 7" id="KW-0813">Transport</keyword>
<evidence type="ECO:0000256" key="1">
    <source>
        <dbReference type="ARBA" id="ARBA00004571"/>
    </source>
</evidence>
<dbReference type="PROSITE" id="PS52016">
    <property type="entry name" value="TONB_DEPENDENT_REC_3"/>
    <property type="match status" value="1"/>
</dbReference>
<dbReference type="EMBL" id="VWKB01000010">
    <property type="protein sequence ID" value="KAA4100646.1"/>
    <property type="molecule type" value="Genomic_DNA"/>
</dbReference>
<evidence type="ECO:0000256" key="8">
    <source>
        <dbReference type="SAM" id="SignalP"/>
    </source>
</evidence>
<evidence type="ECO:0000313" key="23">
    <source>
        <dbReference type="Proteomes" id="UP000266492"/>
    </source>
</evidence>
<dbReference type="EMBL" id="FNDO01000006">
    <property type="protein sequence ID" value="SDH44829.1"/>
    <property type="molecule type" value="Genomic_DNA"/>
</dbReference>
<sequence length="1059" mass="117518">MNKKNFIKGTTLPVALFFTIATFAPAWGLQTASAAIEVVQQQSTIKGTVVDSQGEPIIGASVLAEGTSNGTITDIDGVFRINVRPGAKLKVSFIGYTDKKVVAKNDMKVILVEDVTALEEVEIVAYGTQKKVTMTGAIASVKGEELTRVSVGSVSNVLGGQMTGLTTVQYSGEPGADAAEIFIRGKATWENSSPLIQVDGVDRESMSDIDPNEIESISILKDASATAVFGIRGANGVILITTKRGKEGKAKISFTTSASVLMPTKMVEQASSYDYARFHNQMMSGDGKSALFSDGVIQKFADGSDPIRFPNIQWADYIMKSSTLQSQHNLNISGGTDKVRYFISAGAYTQGGLFSEFDLPYNLSYQYRRFNYRTNLDMDVTKTTTLSFNISGNVNNSDQPRTSQGSSGLIKNMYYATPFSSPGIIDGKLVNSSDETYSDGLKLPFTGGTGMGYYGNGFSQTSNNSLNVDVILDQKMDFLTKGLSFKVKGSYNSSFTVNKVGSGGSIATYTPVLMDDGSIAYRKFGENTDVKYSYTTGKARNWYMEASFNYNRTFGDHTVTALVLYNQQKEYYPKLYSDIPHGYVGLVGRVTYDWKSRYMAEFNVGYNGSENFASDLRFSYFPAGSIGWVMSEEKFFRPLKSVVSFLKLRASVGLVGNDNIGGSRFMYMADPYNVGLGDLANRVTASGGATNAWGYGFGTDNGTVSLGAREVAKNNPAVTWEKALKRNYGVDINFLDDRLKTTFEYYKERRNDILLRDGTAPGMLGFITPYSNLGSVDSWGWELSLKWNDKIGDNFRYWAGINLSYNQNEILEKKEAPQNNLYQYQKGHRIGSRSQYVFWRFYDEDTPALYEQTFNRPFPTHESILQNGDAVYVDLNGDRKIDANDASYDYGFTDDPEYMLGINLGFSWKNLEISTQWTGAWNVSRMISDVFRQPFYSSSNSEQGGLLAYHLDHTWTPENPSQSSEYPRATIDNAKNNYATSTLYEKDAKYLRLKTLQVAYNFHFPLMKKLGLNTCQLAFAGYNLWTITPYLWGDPEARATNAPSYPLSKTYTLSLKLGF</sequence>
<dbReference type="InterPro" id="IPR008969">
    <property type="entry name" value="CarboxyPept-like_regulatory"/>
</dbReference>
<dbReference type="EMBL" id="VWLX01000002">
    <property type="protein sequence ID" value="KAA3808424.1"/>
    <property type="molecule type" value="Genomic_DNA"/>
</dbReference>
<dbReference type="Proteomes" id="UP000183670">
    <property type="component" value="Unassembled WGS sequence"/>
</dbReference>
<dbReference type="EMBL" id="VWLB01000006">
    <property type="protein sequence ID" value="KAA3930275.1"/>
    <property type="molecule type" value="Genomic_DNA"/>
</dbReference>
<organism evidence="18 24">
    <name type="scientific">Bacteroides ovatus</name>
    <dbReference type="NCBI Taxonomy" id="28116"/>
    <lineage>
        <taxon>Bacteria</taxon>
        <taxon>Pseudomonadati</taxon>
        <taxon>Bacteroidota</taxon>
        <taxon>Bacteroidia</taxon>
        <taxon>Bacteroidales</taxon>
        <taxon>Bacteroidaceae</taxon>
        <taxon>Bacteroides</taxon>
    </lineage>
</organism>
<keyword evidence="8" id="KW-0732">Signal</keyword>
<dbReference type="NCBIfam" id="TIGR04056">
    <property type="entry name" value="OMP_RagA_SusC"/>
    <property type="match status" value="1"/>
</dbReference>
<reference evidence="15" key="4">
    <citation type="submission" date="2022-10" db="EMBL/GenBank/DDBJ databases">
        <title>Human gut microbiome strain richness.</title>
        <authorList>
            <person name="Chen-Liaw A."/>
        </authorList>
    </citation>
    <scope>NUCLEOTIDE SEQUENCE</scope>
    <source>
        <strain evidence="15">F7_m1001271B151109d0_201107</strain>
        <strain evidence="16">RTP21484st1_H8_RTP21484_190118</strain>
    </source>
</reference>
<evidence type="ECO:0000313" key="22">
    <source>
        <dbReference type="Proteomes" id="UP000183670"/>
    </source>
</evidence>
<evidence type="ECO:0000256" key="7">
    <source>
        <dbReference type="PROSITE-ProRule" id="PRU01360"/>
    </source>
</evidence>
<keyword evidence="4 7" id="KW-0812">Transmembrane</keyword>
<dbReference type="Gene3D" id="2.60.40.1120">
    <property type="entry name" value="Carboxypeptidase-like, regulatory domain"/>
    <property type="match status" value="1"/>
</dbReference>
<evidence type="ECO:0000313" key="11">
    <source>
        <dbReference type="EMBL" id="KAA3930275.1"/>
    </source>
</evidence>
<comment type="similarity">
    <text evidence="7">Belongs to the TonB-dependent receptor family.</text>
</comment>
<gene>
    <name evidence="18" type="ORF">DW206_18480</name>
    <name evidence="17" type="ORF">DWX70_20470</name>
    <name evidence="14" type="ORF">F3B98_07970</name>
    <name evidence="13" type="ORF">F3D66_08010</name>
    <name evidence="12" type="ORF">F3D71_05855</name>
    <name evidence="11" type="ORF">F3F25_05595</name>
    <name evidence="10" type="ORF">F3F51_03360</name>
    <name evidence="15" type="ORF">PO240_01955</name>
    <name evidence="16" type="ORF">PQ628_04510</name>
    <name evidence="19" type="ORF">SAMN05192581_100426</name>
    <name evidence="20" type="ORF">SAMN05192582_10066</name>
</gene>
<dbReference type="Proteomes" id="UP000181870">
    <property type="component" value="Unassembled WGS sequence"/>
</dbReference>
<keyword evidence="3 7" id="KW-1134">Transmembrane beta strand</keyword>
<dbReference type="FunFam" id="2.170.130.10:FF:000003">
    <property type="entry name" value="SusC/RagA family TonB-linked outer membrane protein"/>
    <property type="match status" value="1"/>
</dbReference>
<accession>A0A139L640</accession>
<dbReference type="EMBL" id="FMYE01000004">
    <property type="protein sequence ID" value="SDB75784.1"/>
    <property type="molecule type" value="Genomic_DNA"/>
</dbReference>
<dbReference type="NCBIfam" id="TIGR04057">
    <property type="entry name" value="SusC_RagA_signa"/>
    <property type="match status" value="1"/>
</dbReference>
<dbReference type="InterPro" id="IPR037066">
    <property type="entry name" value="Plug_dom_sf"/>
</dbReference>
<dbReference type="Gene3D" id="2.170.130.10">
    <property type="entry name" value="TonB-dependent receptor, plug domain"/>
    <property type="match status" value="1"/>
</dbReference>
<dbReference type="Gene3D" id="2.40.170.20">
    <property type="entry name" value="TonB-dependent receptor, beta-barrel domain"/>
    <property type="match status" value="1"/>
</dbReference>
<evidence type="ECO:0000313" key="25">
    <source>
        <dbReference type="Proteomes" id="UP000323717"/>
    </source>
</evidence>
<keyword evidence="18" id="KW-0675">Receptor</keyword>
<dbReference type="InterPro" id="IPR036942">
    <property type="entry name" value="Beta-barrel_TonB_sf"/>
</dbReference>
<evidence type="ECO:0000313" key="28">
    <source>
        <dbReference type="Proteomes" id="UP000460135"/>
    </source>
</evidence>
<comment type="subcellular location">
    <subcellularLocation>
        <location evidence="1 7">Cell outer membrane</location>
        <topology evidence="1 7">Multi-pass membrane protein</topology>
    </subcellularLocation>
</comment>
<dbReference type="Proteomes" id="UP000460135">
    <property type="component" value="Unassembled WGS sequence"/>
</dbReference>
<evidence type="ECO:0000313" key="12">
    <source>
        <dbReference type="EMBL" id="KAA3953447.1"/>
    </source>
</evidence>
<dbReference type="SUPFAM" id="SSF56935">
    <property type="entry name" value="Porins"/>
    <property type="match status" value="1"/>
</dbReference>
<dbReference type="EMBL" id="QRJR01000021">
    <property type="protein sequence ID" value="RHH42934.1"/>
    <property type="molecule type" value="Genomic_DNA"/>
</dbReference>
<dbReference type="FunFam" id="2.60.40.1120:FF:000003">
    <property type="entry name" value="Outer membrane protein Omp121"/>
    <property type="match status" value="1"/>
</dbReference>
<dbReference type="AlphaFoldDB" id="A0A139L640"/>
<reference evidence="25 26" key="3">
    <citation type="journal article" date="2019" name="Nat. Med.">
        <title>A library of human gut bacterial isolates paired with longitudinal multiomics data enables mechanistic microbiome research.</title>
        <authorList>
            <person name="Poyet M."/>
            <person name="Groussin M."/>
            <person name="Gibbons S.M."/>
            <person name="Avila-Pacheco J."/>
            <person name="Jiang X."/>
            <person name="Kearney S.M."/>
            <person name="Perrotta A.R."/>
            <person name="Berdy B."/>
            <person name="Zhao S."/>
            <person name="Lieberman T.D."/>
            <person name="Swanson P.K."/>
            <person name="Smith M."/>
            <person name="Roesemann S."/>
            <person name="Alexander J.E."/>
            <person name="Rich S.A."/>
            <person name="Livny J."/>
            <person name="Vlamakis H."/>
            <person name="Clish C."/>
            <person name="Bullock K."/>
            <person name="Deik A."/>
            <person name="Scott J."/>
            <person name="Pierce K.A."/>
            <person name="Xavier R.J."/>
            <person name="Alm E.J."/>
        </authorList>
    </citation>
    <scope>NUCLEOTIDE SEQUENCE [LARGE SCALE GENOMIC DNA]</scope>
    <source>
        <strain evidence="13 29">BIOML-A134</strain>
        <strain evidence="14 27">BIOML-A14</strain>
        <strain evidence="11 26">BIOML-A160</strain>
        <strain evidence="12 25">BIOML-A163</strain>
        <strain evidence="10 28">BIOML-A183</strain>
    </source>
</reference>
<evidence type="ECO:0000256" key="2">
    <source>
        <dbReference type="ARBA" id="ARBA00022448"/>
    </source>
</evidence>
<evidence type="ECO:0000256" key="6">
    <source>
        <dbReference type="ARBA" id="ARBA00023237"/>
    </source>
</evidence>
<evidence type="ECO:0000313" key="26">
    <source>
        <dbReference type="Proteomes" id="UP000365824"/>
    </source>
</evidence>
<dbReference type="Proteomes" id="UP000435985">
    <property type="component" value="Unassembled WGS sequence"/>
</dbReference>
<feature type="chain" id="PRO_5014531292" evidence="8">
    <location>
        <begin position="27"/>
        <end position="1059"/>
    </location>
</feature>
<evidence type="ECO:0000313" key="19">
    <source>
        <dbReference type="EMBL" id="SDB75784.1"/>
    </source>
</evidence>
<evidence type="ECO:0000313" key="16">
    <source>
        <dbReference type="EMBL" id="MDC7957467.1"/>
    </source>
</evidence>
<keyword evidence="29" id="KW-1185">Reference proteome</keyword>
<evidence type="ECO:0000313" key="21">
    <source>
        <dbReference type="Proteomes" id="UP000181870"/>
    </source>
</evidence>
<evidence type="ECO:0000313" key="27">
    <source>
        <dbReference type="Proteomes" id="UP000435985"/>
    </source>
</evidence>
<dbReference type="Proteomes" id="UP000323717">
    <property type="component" value="Unassembled WGS sequence"/>
</dbReference>
<keyword evidence="6 7" id="KW-0998">Cell outer membrane</keyword>
<dbReference type="STRING" id="28116.Bovatus_04412"/>
<evidence type="ECO:0000313" key="29">
    <source>
        <dbReference type="Proteomes" id="UP000473905"/>
    </source>
</evidence>
<name>A0A139L640_BACOV</name>
<dbReference type="InterPro" id="IPR012910">
    <property type="entry name" value="Plug_dom"/>
</dbReference>
<dbReference type="SUPFAM" id="SSF49464">
    <property type="entry name" value="Carboxypeptidase regulatory domain-like"/>
    <property type="match status" value="1"/>
</dbReference>
<dbReference type="Proteomes" id="UP000283329">
    <property type="component" value="Unassembled WGS sequence"/>
</dbReference>
<evidence type="ECO:0000313" key="20">
    <source>
        <dbReference type="EMBL" id="SDH44829.1"/>
    </source>
</evidence>
<dbReference type="PATRIC" id="fig|28116.10.peg.2340"/>
<dbReference type="Proteomes" id="UP001214017">
    <property type="component" value="Unassembled WGS sequence"/>
</dbReference>
<evidence type="ECO:0000259" key="9">
    <source>
        <dbReference type="Pfam" id="PF07715"/>
    </source>
</evidence>
<evidence type="ECO:0000313" key="15">
    <source>
        <dbReference type="EMBL" id="MDC2406635.1"/>
    </source>
</evidence>
<feature type="signal peptide" evidence="8">
    <location>
        <begin position="1"/>
        <end position="26"/>
    </location>
</feature>
<evidence type="ECO:0000313" key="14">
    <source>
        <dbReference type="EMBL" id="KAA4664971.1"/>
    </source>
</evidence>
<dbReference type="Proteomes" id="UP000266492">
    <property type="component" value="Unassembled WGS sequence"/>
</dbReference>
<proteinExistence type="inferred from homology"/>
<dbReference type="KEGG" id="boa:Bovatus_04412"/>
<reference evidence="23 24" key="2">
    <citation type="submission" date="2018-08" db="EMBL/GenBank/DDBJ databases">
        <title>A genome reference for cultivated species of the human gut microbiota.</title>
        <authorList>
            <person name="Zou Y."/>
            <person name="Xue W."/>
            <person name="Luo G."/>
        </authorList>
    </citation>
    <scope>NUCLEOTIDE SEQUENCE [LARGE SCALE GENOMIC DNA]</scope>
    <source>
        <strain evidence="17 23">AF20-9LB</strain>
        <strain evidence="18 24">AM17-48</strain>
    </source>
</reference>
<evidence type="ECO:0000313" key="18">
    <source>
        <dbReference type="EMBL" id="RHH42934.1"/>
    </source>
</evidence>
<evidence type="ECO:0000313" key="10">
    <source>
        <dbReference type="EMBL" id="KAA3808424.1"/>
    </source>
</evidence>
<dbReference type="EMBL" id="VWLE01000049">
    <property type="protein sequence ID" value="KAA3953447.1"/>
    <property type="molecule type" value="Genomic_DNA"/>
</dbReference>
<dbReference type="Pfam" id="PF13715">
    <property type="entry name" value="CarbopepD_reg_2"/>
    <property type="match status" value="1"/>
</dbReference>
<dbReference type="EMBL" id="JAQNWR010000001">
    <property type="protein sequence ID" value="MDC2406635.1"/>
    <property type="molecule type" value="Genomic_DNA"/>
</dbReference>
<dbReference type="EMBL" id="VWFO01000007">
    <property type="protein sequence ID" value="KAA4664971.1"/>
    <property type="molecule type" value="Genomic_DNA"/>
</dbReference>
<reference evidence="21 22" key="1">
    <citation type="submission" date="2016-10" db="EMBL/GenBank/DDBJ databases">
        <authorList>
            <person name="de Groot N.N."/>
        </authorList>
    </citation>
    <scope>NUCLEOTIDE SEQUENCE [LARGE SCALE GENOMIC DNA]</scope>
    <source>
        <strain evidence="19 22">NLAE-zl-C500</strain>
        <strain evidence="20 21">NLAE-zl-C57</strain>
    </source>
</reference>
<dbReference type="GO" id="GO:0009279">
    <property type="term" value="C:cell outer membrane"/>
    <property type="evidence" value="ECO:0007669"/>
    <property type="project" value="UniProtKB-SubCell"/>
</dbReference>
<dbReference type="InterPro" id="IPR023996">
    <property type="entry name" value="TonB-dep_OMP_SusC/RagA"/>
</dbReference>
<evidence type="ECO:0000256" key="4">
    <source>
        <dbReference type="ARBA" id="ARBA00022692"/>
    </source>
</evidence>
<dbReference type="Pfam" id="PF07715">
    <property type="entry name" value="Plug"/>
    <property type="match status" value="1"/>
</dbReference>
<dbReference type="InterPro" id="IPR039426">
    <property type="entry name" value="TonB-dep_rcpt-like"/>
</dbReference>
<evidence type="ECO:0000313" key="17">
    <source>
        <dbReference type="EMBL" id="RGS80933.1"/>
    </source>
</evidence>
<evidence type="ECO:0000313" key="13">
    <source>
        <dbReference type="EMBL" id="KAA4100646.1"/>
    </source>
</evidence>
<dbReference type="RefSeq" id="WP_004301566.1">
    <property type="nucleotide sequence ID" value="NZ_BAABYJ010000003.1"/>
</dbReference>
<dbReference type="EMBL" id="QRVZ01000020">
    <property type="protein sequence ID" value="RGS80933.1"/>
    <property type="molecule type" value="Genomic_DNA"/>
</dbReference>
<evidence type="ECO:0000313" key="24">
    <source>
        <dbReference type="Proteomes" id="UP000283329"/>
    </source>
</evidence>
<dbReference type="EMBL" id="JAQQPO010000004">
    <property type="protein sequence ID" value="MDC7957467.1"/>
    <property type="molecule type" value="Genomic_DNA"/>
</dbReference>
<evidence type="ECO:0000256" key="3">
    <source>
        <dbReference type="ARBA" id="ARBA00022452"/>
    </source>
</evidence>
<protein>
    <submittedName>
        <fullName evidence="18">TonB-dependent receptor</fullName>
    </submittedName>
    <submittedName>
        <fullName evidence="19">TonB-linked outer membrane protein, SusC/RagA family</fullName>
    </submittedName>
</protein>
<feature type="domain" description="TonB-dependent receptor plug" evidence="9">
    <location>
        <begin position="132"/>
        <end position="237"/>
    </location>
</feature>
<dbReference type="Proteomes" id="UP001215078">
    <property type="component" value="Unassembled WGS sequence"/>
</dbReference>